<dbReference type="Pfam" id="PF00480">
    <property type="entry name" value="ROK"/>
    <property type="match status" value="1"/>
</dbReference>
<dbReference type="PANTHER" id="PTHR18964:SF169">
    <property type="entry name" value="N-ACETYLMANNOSAMINE KINASE"/>
    <property type="match status" value="1"/>
</dbReference>
<dbReference type="Gene3D" id="1.10.10.10">
    <property type="entry name" value="Winged helix-like DNA-binding domain superfamily/Winged helix DNA-binding domain"/>
    <property type="match status" value="1"/>
</dbReference>
<organism evidence="1 2">
    <name type="scientific">Sphingomonas ginsenosidimutans</name>
    <dbReference type="NCBI Taxonomy" id="862134"/>
    <lineage>
        <taxon>Bacteria</taxon>
        <taxon>Pseudomonadati</taxon>
        <taxon>Pseudomonadota</taxon>
        <taxon>Alphaproteobacteria</taxon>
        <taxon>Sphingomonadales</taxon>
        <taxon>Sphingomonadaceae</taxon>
        <taxon>Sphingomonas</taxon>
    </lineage>
</organism>
<accession>A0A2A4HUQ9</accession>
<dbReference type="GO" id="GO:0009384">
    <property type="term" value="F:N-acylmannosamine kinase activity"/>
    <property type="evidence" value="ECO:0007669"/>
    <property type="project" value="TreeGrafter"/>
</dbReference>
<protein>
    <recommendedName>
        <fullName evidence="3">ROK family transcriptional regulator</fullName>
    </recommendedName>
</protein>
<gene>
    <name evidence="1" type="ORF">COA17_16390</name>
</gene>
<dbReference type="AlphaFoldDB" id="A0A2A4HUQ9"/>
<dbReference type="PANTHER" id="PTHR18964">
    <property type="entry name" value="ROK (REPRESSOR, ORF, KINASE) FAMILY"/>
    <property type="match status" value="1"/>
</dbReference>
<dbReference type="Proteomes" id="UP000218784">
    <property type="component" value="Unassembled WGS sequence"/>
</dbReference>
<dbReference type="Gene3D" id="3.30.420.40">
    <property type="match status" value="2"/>
</dbReference>
<comment type="caution">
    <text evidence="1">The sequence shown here is derived from an EMBL/GenBank/DDBJ whole genome shotgun (WGS) entry which is preliminary data.</text>
</comment>
<evidence type="ECO:0000313" key="1">
    <source>
        <dbReference type="EMBL" id="PCG07761.1"/>
    </source>
</evidence>
<dbReference type="GO" id="GO:0019262">
    <property type="term" value="P:N-acetylneuraminate catabolic process"/>
    <property type="evidence" value="ECO:0007669"/>
    <property type="project" value="TreeGrafter"/>
</dbReference>
<dbReference type="CDD" id="cd23763">
    <property type="entry name" value="ASKHA_ATPase_ROK"/>
    <property type="match status" value="1"/>
</dbReference>
<sequence length="377" mass="40377">MRRAEQILLDEEKRLLWQLRTGGAQSRSALAHTLRLSNAAVSRLTQALLAQGLIEELPSEALAGRGRPTIPLRISPAGGYAIGLALYAGILEIAVVDYAGGVIALTSETIELTDPPGFARHIDRRIHQLALEHRLLGGHLYGVGFAAPGPALSRDGNRWHIVRNLPGWKDAPLRDIFQDALHQPVWIENDATAAALAEYYLGGLIRRCTTAVVILLGHGVGAGIIHEGRLMRGESGSAGEIGMFYPGDRPRPTTLDLIATLQAAGCDVRSLADFATAIPGYEAVIERWLDRAADQLLMTINSALAWLEPGAIRLMSPLPAAIMNGLAERLNRRAIIWGDHTAESETGRCAIEISQLGGAGSALGAALLPIHSSIMRS</sequence>
<name>A0A2A4HUQ9_9SPHN</name>
<evidence type="ECO:0008006" key="3">
    <source>
        <dbReference type="Google" id="ProtNLM"/>
    </source>
</evidence>
<dbReference type="RefSeq" id="WP_096613843.1">
    <property type="nucleotide sequence ID" value="NZ_NWVD01000011.1"/>
</dbReference>
<dbReference type="EMBL" id="NWVD01000011">
    <property type="protein sequence ID" value="PCG07761.1"/>
    <property type="molecule type" value="Genomic_DNA"/>
</dbReference>
<keyword evidence="2" id="KW-1185">Reference proteome</keyword>
<dbReference type="InterPro" id="IPR036390">
    <property type="entry name" value="WH_DNA-bd_sf"/>
</dbReference>
<dbReference type="InterPro" id="IPR036388">
    <property type="entry name" value="WH-like_DNA-bd_sf"/>
</dbReference>
<dbReference type="SUPFAM" id="SSF46785">
    <property type="entry name" value="Winged helix' DNA-binding domain"/>
    <property type="match status" value="1"/>
</dbReference>
<proteinExistence type="predicted"/>
<evidence type="ECO:0000313" key="2">
    <source>
        <dbReference type="Proteomes" id="UP000218784"/>
    </source>
</evidence>
<dbReference type="InterPro" id="IPR000600">
    <property type="entry name" value="ROK"/>
</dbReference>
<dbReference type="SUPFAM" id="SSF53067">
    <property type="entry name" value="Actin-like ATPase domain"/>
    <property type="match status" value="1"/>
</dbReference>
<dbReference type="InterPro" id="IPR043129">
    <property type="entry name" value="ATPase_NBD"/>
</dbReference>
<reference evidence="1 2" key="1">
    <citation type="submission" date="2017-09" db="EMBL/GenBank/DDBJ databases">
        <title>Sphingomonas ginsenosidimutans KACC 14949, whole genome shotgun sequence.</title>
        <authorList>
            <person name="Feng G."/>
            <person name="Zhu H."/>
        </authorList>
    </citation>
    <scope>NUCLEOTIDE SEQUENCE [LARGE SCALE GENOMIC DNA]</scope>
    <source>
        <strain evidence="1 2">KACC 14949</strain>
    </source>
</reference>